<dbReference type="Proteomes" id="UP000299102">
    <property type="component" value="Unassembled WGS sequence"/>
</dbReference>
<dbReference type="AlphaFoldDB" id="A0A4C1YR08"/>
<evidence type="ECO:0000313" key="3">
    <source>
        <dbReference type="Proteomes" id="UP000299102"/>
    </source>
</evidence>
<sequence>MIGIQNEDRNRNRDRDWDGARELEFKSRTATGRIPTVRLSRRDDNAGADEIDTARTWIAGGAGGPSPRPAPPGPGGESSLLSRGLRARRRLGRLRSDSMMKSVGFELEGIWFDHHHERIDRWILSESLSAARVPRGTRHLPVHAAVASVISSGVSDSRPARGTAKVSGPRLSI</sequence>
<comment type="caution">
    <text evidence="2">The sequence shown here is derived from an EMBL/GenBank/DDBJ whole genome shotgun (WGS) entry which is preliminary data.</text>
</comment>
<feature type="region of interest" description="Disordered" evidence="1">
    <location>
        <begin position="1"/>
        <end position="20"/>
    </location>
</feature>
<reference evidence="2 3" key="1">
    <citation type="journal article" date="2019" name="Commun. Biol.">
        <title>The bagworm genome reveals a unique fibroin gene that provides high tensile strength.</title>
        <authorList>
            <person name="Kono N."/>
            <person name="Nakamura H."/>
            <person name="Ohtoshi R."/>
            <person name="Tomita M."/>
            <person name="Numata K."/>
            <person name="Arakawa K."/>
        </authorList>
    </citation>
    <scope>NUCLEOTIDE SEQUENCE [LARGE SCALE GENOMIC DNA]</scope>
</reference>
<organism evidence="2 3">
    <name type="scientific">Eumeta variegata</name>
    <name type="common">Bagworm moth</name>
    <name type="synonym">Eumeta japonica</name>
    <dbReference type="NCBI Taxonomy" id="151549"/>
    <lineage>
        <taxon>Eukaryota</taxon>
        <taxon>Metazoa</taxon>
        <taxon>Ecdysozoa</taxon>
        <taxon>Arthropoda</taxon>
        <taxon>Hexapoda</taxon>
        <taxon>Insecta</taxon>
        <taxon>Pterygota</taxon>
        <taxon>Neoptera</taxon>
        <taxon>Endopterygota</taxon>
        <taxon>Lepidoptera</taxon>
        <taxon>Glossata</taxon>
        <taxon>Ditrysia</taxon>
        <taxon>Tineoidea</taxon>
        <taxon>Psychidae</taxon>
        <taxon>Oiketicinae</taxon>
        <taxon>Eumeta</taxon>
    </lineage>
</organism>
<proteinExistence type="predicted"/>
<protein>
    <submittedName>
        <fullName evidence="2">Uncharacterized protein</fullName>
    </submittedName>
</protein>
<accession>A0A4C1YR08</accession>
<dbReference type="EMBL" id="BGZK01001330">
    <property type="protein sequence ID" value="GBP77423.1"/>
    <property type="molecule type" value="Genomic_DNA"/>
</dbReference>
<name>A0A4C1YR08_EUMVA</name>
<gene>
    <name evidence="2" type="ORF">EVAR_24140_1</name>
</gene>
<keyword evidence="3" id="KW-1185">Reference proteome</keyword>
<evidence type="ECO:0000256" key="1">
    <source>
        <dbReference type="SAM" id="MobiDB-lite"/>
    </source>
</evidence>
<feature type="region of interest" description="Disordered" evidence="1">
    <location>
        <begin position="28"/>
        <end position="83"/>
    </location>
</feature>
<evidence type="ECO:0000313" key="2">
    <source>
        <dbReference type="EMBL" id="GBP77423.1"/>
    </source>
</evidence>
<feature type="region of interest" description="Disordered" evidence="1">
    <location>
        <begin position="153"/>
        <end position="173"/>
    </location>
</feature>